<dbReference type="EMBL" id="VSKK01000006">
    <property type="protein sequence ID" value="TYB74055.1"/>
    <property type="molecule type" value="Genomic_DNA"/>
</dbReference>
<keyword evidence="7" id="KW-1185">Reference proteome</keyword>
<dbReference type="InterPro" id="IPR044946">
    <property type="entry name" value="Restrct_endonuc_typeI_TRD_sf"/>
</dbReference>
<evidence type="ECO:0000313" key="6">
    <source>
        <dbReference type="EMBL" id="TYB74055.1"/>
    </source>
</evidence>
<keyword evidence="4" id="KW-0175">Coiled coil</keyword>
<accession>A0A5D0QZA6</accession>
<dbReference type="GO" id="GO:0003677">
    <property type="term" value="F:DNA binding"/>
    <property type="evidence" value="ECO:0007669"/>
    <property type="project" value="UniProtKB-KW"/>
</dbReference>
<dbReference type="SUPFAM" id="SSF116734">
    <property type="entry name" value="DNA methylase specificity domain"/>
    <property type="match status" value="2"/>
</dbReference>
<dbReference type="OrthoDB" id="9816225at2"/>
<gene>
    <name evidence="6" type="ORF">ES674_14995</name>
</gene>
<organism evidence="6 7">
    <name type="scientific">Bizionia myxarmorum</name>
    <dbReference type="NCBI Taxonomy" id="291186"/>
    <lineage>
        <taxon>Bacteria</taxon>
        <taxon>Pseudomonadati</taxon>
        <taxon>Bacteroidota</taxon>
        <taxon>Flavobacteriia</taxon>
        <taxon>Flavobacteriales</taxon>
        <taxon>Flavobacteriaceae</taxon>
        <taxon>Bizionia</taxon>
    </lineage>
</organism>
<feature type="domain" description="Type I restriction modification DNA specificity" evidence="5">
    <location>
        <begin position="87"/>
        <end position="261"/>
    </location>
</feature>
<name>A0A5D0QZA6_9FLAO</name>
<evidence type="ECO:0000256" key="3">
    <source>
        <dbReference type="ARBA" id="ARBA00023125"/>
    </source>
</evidence>
<dbReference type="PANTHER" id="PTHR43140:SF1">
    <property type="entry name" value="TYPE I RESTRICTION ENZYME ECOKI SPECIFICITY SUBUNIT"/>
    <property type="match status" value="1"/>
</dbReference>
<sequence length="588" mass="67512">MQLLQHFKELTIRPKNAKELKGLILQLAIQGKLTANWRAENKDIEPASELLKRIQKEKEQLVKEKKIKKGNVFSELSYDDIPYTISEKWIWCKVGDITDIIAGASFKSGDFNKTGGVKCIKITNAGVRDFVETNDYLPEGFNELYTNYLIKEGDLILALTRPYIKDGLKISTCPPSYNNSLLNQRVASIRSMSSYVFHPYIFSFIQSPMVLKLYKSKFDGKSQQPNMKMGDIIDLVISLPPLEEQKEIVKVVETLFKEVEQLEQLTVARIGLKEDFLTSALNQLTTNNAKQEWTFLQEHFKSFFNETTNIKKLRETVLQLAVQGKLTADWRANNPDTEDASILLKRIQEGKAQLIKEKKIKNEKALPKITKDETPYELPEGWVWCRLIDISVYIQRGKSPKYSDIKKYPVIAQKCIQWKDFEMYKAKFIDPETIIKYGPERILKTGDLLWNSTGRGSLGRIGLYNELYNDYELAVADSHVTVIRVDKENCNADYAFKYLSSPFIQDHIESRSSGSTNQIELNTTTVKETMFPLAPLEEQKVIVEKVNALMGLCDALEQEVQQSQEHSEMMMQSVLREVFEGESKMVEV</sequence>
<reference evidence="6 7" key="1">
    <citation type="submission" date="2019-08" db="EMBL/GenBank/DDBJ databases">
        <title>Genomes of Antarctic Bizionia species.</title>
        <authorList>
            <person name="Bowman J.P."/>
        </authorList>
    </citation>
    <scope>NUCLEOTIDE SEQUENCE [LARGE SCALE GENOMIC DNA]</scope>
    <source>
        <strain evidence="6 7">ADA-4</strain>
    </source>
</reference>
<protein>
    <recommendedName>
        <fullName evidence="5">Type I restriction modification DNA specificity domain-containing protein</fullName>
    </recommendedName>
</protein>
<dbReference type="Pfam" id="PF01420">
    <property type="entry name" value="Methylase_S"/>
    <property type="match status" value="2"/>
</dbReference>
<evidence type="ECO:0000259" key="5">
    <source>
        <dbReference type="Pfam" id="PF01420"/>
    </source>
</evidence>
<evidence type="ECO:0000256" key="2">
    <source>
        <dbReference type="ARBA" id="ARBA00022747"/>
    </source>
</evidence>
<dbReference type="RefSeq" id="WP_148405384.1">
    <property type="nucleotide sequence ID" value="NZ_VSKK01000006.1"/>
</dbReference>
<dbReference type="PANTHER" id="PTHR43140">
    <property type="entry name" value="TYPE-1 RESTRICTION ENZYME ECOKI SPECIFICITY PROTEIN"/>
    <property type="match status" value="1"/>
</dbReference>
<keyword evidence="2" id="KW-0680">Restriction system</keyword>
<evidence type="ECO:0000256" key="4">
    <source>
        <dbReference type="SAM" id="Coils"/>
    </source>
</evidence>
<dbReference type="Gene3D" id="3.90.220.20">
    <property type="entry name" value="DNA methylase specificity domains"/>
    <property type="match status" value="2"/>
</dbReference>
<dbReference type="Proteomes" id="UP000323720">
    <property type="component" value="Unassembled WGS sequence"/>
</dbReference>
<evidence type="ECO:0000313" key="7">
    <source>
        <dbReference type="Proteomes" id="UP000323720"/>
    </source>
</evidence>
<dbReference type="CDD" id="cd17259">
    <property type="entry name" value="RMtype1_S_StySKI-TRD2-CR2_like"/>
    <property type="match status" value="1"/>
</dbReference>
<proteinExistence type="inferred from homology"/>
<dbReference type="GO" id="GO:0009307">
    <property type="term" value="P:DNA restriction-modification system"/>
    <property type="evidence" value="ECO:0007669"/>
    <property type="project" value="UniProtKB-KW"/>
</dbReference>
<dbReference type="InterPro" id="IPR000055">
    <property type="entry name" value="Restrct_endonuc_typeI_TRD"/>
</dbReference>
<dbReference type="InterPro" id="IPR051212">
    <property type="entry name" value="Type-I_RE_S_subunit"/>
</dbReference>
<comment type="similarity">
    <text evidence="1">Belongs to the type-I restriction system S methylase family.</text>
</comment>
<evidence type="ECO:0000256" key="1">
    <source>
        <dbReference type="ARBA" id="ARBA00010923"/>
    </source>
</evidence>
<keyword evidence="3" id="KW-0238">DNA-binding</keyword>
<dbReference type="AlphaFoldDB" id="A0A5D0QZA6"/>
<feature type="coiled-coil region" evidence="4">
    <location>
        <begin position="44"/>
        <end position="71"/>
    </location>
</feature>
<comment type="caution">
    <text evidence="6">The sequence shown here is derived from an EMBL/GenBank/DDBJ whole genome shotgun (WGS) entry which is preliminary data.</text>
</comment>
<feature type="domain" description="Type I restriction modification DNA specificity" evidence="5">
    <location>
        <begin position="379"/>
        <end position="561"/>
    </location>
</feature>